<proteinExistence type="predicted"/>
<evidence type="ECO:0000256" key="1">
    <source>
        <dbReference type="SAM" id="SignalP"/>
    </source>
</evidence>
<reference evidence="2 3" key="1">
    <citation type="submission" date="2020-02" db="EMBL/GenBank/DDBJ databases">
        <title>Paenibacillus sp. nov., isolated from rhizosphere soil of tomato.</title>
        <authorList>
            <person name="Weon H.-Y."/>
            <person name="Lee S.A."/>
        </authorList>
    </citation>
    <scope>NUCLEOTIDE SEQUENCE [LARGE SCALE GENOMIC DNA]</scope>
    <source>
        <strain evidence="2 3">14171R-81</strain>
    </source>
</reference>
<dbReference type="RefSeq" id="WP_162643169.1">
    <property type="nucleotide sequence ID" value="NZ_CP048286.1"/>
</dbReference>
<feature type="chain" id="PRO_5038492918" description="DUF3298 domain-containing protein" evidence="1">
    <location>
        <begin position="22"/>
        <end position="239"/>
    </location>
</feature>
<dbReference type="KEGG" id="prz:GZH47_21990"/>
<evidence type="ECO:0000313" key="3">
    <source>
        <dbReference type="Proteomes" id="UP000479114"/>
    </source>
</evidence>
<sequence>MARMMLAVVAAVLLLCGCSTNQTDPKRTDVAIDWVDFVKLDGHSYTESWEYVIKDPGRVTNAVVGEVKFKVADVVTNSSYHAKDGDAAFLEIGTKLYRVEGFSTSEVLAVKNAASIGGYRLYVEENYAQTALKHYKDIAKDKVERIELFHQQDIRPYKTLTGVKLKRFIQLLDSGEDKQNYNPQFGDRDSEDYEMVFYTDDPIAYAFILYDDGAHVYFTPWNYRIVDQEIRALIQPVSG</sequence>
<protein>
    <recommendedName>
        <fullName evidence="4">DUF3298 domain-containing protein</fullName>
    </recommendedName>
</protein>
<dbReference type="PROSITE" id="PS51257">
    <property type="entry name" value="PROKAR_LIPOPROTEIN"/>
    <property type="match status" value="1"/>
</dbReference>
<dbReference type="EMBL" id="CP048286">
    <property type="protein sequence ID" value="QHW33191.1"/>
    <property type="molecule type" value="Genomic_DNA"/>
</dbReference>
<name>A0A6C0P4C8_9BACL</name>
<feature type="signal peptide" evidence="1">
    <location>
        <begin position="1"/>
        <end position="21"/>
    </location>
</feature>
<dbReference type="AlphaFoldDB" id="A0A6C0P4C8"/>
<accession>A0A6C0P4C8</accession>
<evidence type="ECO:0000313" key="2">
    <source>
        <dbReference type="EMBL" id="QHW33191.1"/>
    </source>
</evidence>
<keyword evidence="3" id="KW-1185">Reference proteome</keyword>
<organism evidence="2 3">
    <name type="scientific">Paenibacillus rhizovicinus</name>
    <dbReference type="NCBI Taxonomy" id="2704463"/>
    <lineage>
        <taxon>Bacteria</taxon>
        <taxon>Bacillati</taxon>
        <taxon>Bacillota</taxon>
        <taxon>Bacilli</taxon>
        <taxon>Bacillales</taxon>
        <taxon>Paenibacillaceae</taxon>
        <taxon>Paenibacillus</taxon>
    </lineage>
</organism>
<evidence type="ECO:0008006" key="4">
    <source>
        <dbReference type="Google" id="ProtNLM"/>
    </source>
</evidence>
<gene>
    <name evidence="2" type="ORF">GZH47_21990</name>
</gene>
<keyword evidence="1" id="KW-0732">Signal</keyword>
<dbReference type="Proteomes" id="UP000479114">
    <property type="component" value="Chromosome"/>
</dbReference>